<proteinExistence type="predicted"/>
<evidence type="ECO:0000313" key="2">
    <source>
        <dbReference type="Proteomes" id="UP000228921"/>
    </source>
</evidence>
<dbReference type="Proteomes" id="UP000228921">
    <property type="component" value="Unassembled WGS sequence"/>
</dbReference>
<evidence type="ECO:0000313" key="1">
    <source>
        <dbReference type="EMBL" id="PJF31369.1"/>
    </source>
</evidence>
<comment type="caution">
    <text evidence="1">The sequence shown here is derived from an EMBL/GenBank/DDBJ whole genome shotgun (WGS) entry which is preliminary data.</text>
</comment>
<sequence>MTNPTEGAPERVPAILLDLSDYEVAVILRQLGAARLPGFVPEATLDSNVEAAIQSVLLARGLAKITPENTLAIEDGILAIVGAGALFGAALSLTSADEQNRVEQHWFYIAPGVTVYHSSILPRVQRFQTVPDGLAMTVMLAQLMRIDPNNTAKVQSEGTTMPLSVWERIVELNRAGQQAQLAQELTEMGAPAEIIAAVTQPSRRMIVSMLYPQPDGSVQADALIVLGTANGFWLVRVSNETAEMTPANSRELLDALADLVTQRARAA</sequence>
<protein>
    <recommendedName>
        <fullName evidence="3">ESX secretion-associated protein EspG</fullName>
    </recommendedName>
</protein>
<dbReference type="EMBL" id="PGTK01000003">
    <property type="protein sequence ID" value="PJF31369.1"/>
    <property type="molecule type" value="Genomic_DNA"/>
</dbReference>
<reference evidence="1 2" key="1">
    <citation type="submission" date="2017-11" db="EMBL/GenBank/DDBJ databases">
        <title>Evolution of Phototrophy in the Chloroflexi Phylum Driven by Horizontal Gene Transfer.</title>
        <authorList>
            <person name="Ward L.M."/>
            <person name="Hemp J."/>
            <person name="Shih P.M."/>
            <person name="Mcglynn S.E."/>
            <person name="Fischer W."/>
        </authorList>
    </citation>
    <scope>NUCLEOTIDE SEQUENCE [LARGE SCALE GENOMIC DNA]</scope>
    <source>
        <strain evidence="1">CP2_2F</strain>
    </source>
</reference>
<organism evidence="1 2">
    <name type="scientific">Candidatus Thermofonsia Clade 1 bacterium</name>
    <dbReference type="NCBI Taxonomy" id="2364210"/>
    <lineage>
        <taxon>Bacteria</taxon>
        <taxon>Bacillati</taxon>
        <taxon>Chloroflexota</taxon>
        <taxon>Candidatus Thermofontia</taxon>
        <taxon>Candidatus Thermofonsia Clade 1</taxon>
    </lineage>
</organism>
<evidence type="ECO:0008006" key="3">
    <source>
        <dbReference type="Google" id="ProtNLM"/>
    </source>
</evidence>
<name>A0A2M8P1E9_9CHLR</name>
<gene>
    <name evidence="1" type="ORF">CUN51_03295</name>
</gene>
<accession>A0A2M8P1E9</accession>
<dbReference type="AlphaFoldDB" id="A0A2M8P1E9"/>